<dbReference type="Proteomes" id="UP000214747">
    <property type="component" value="Unassembled WGS sequence"/>
</dbReference>
<proteinExistence type="predicted"/>
<dbReference type="RefSeq" id="WP_088757517.1">
    <property type="nucleotide sequence ID" value="NZ_JARJFG010000033.1"/>
</dbReference>
<evidence type="ECO:0000256" key="1">
    <source>
        <dbReference type="SAM" id="SignalP"/>
    </source>
</evidence>
<feature type="chain" id="PRO_5013053324" evidence="1">
    <location>
        <begin position="20"/>
        <end position="139"/>
    </location>
</feature>
<dbReference type="PROSITE" id="PS51257">
    <property type="entry name" value="PROKAR_LIPOPROTEIN"/>
    <property type="match status" value="1"/>
</dbReference>
<organism evidence="2 3">
    <name type="scientific">Herbaspirillum aquaticum</name>
    <dbReference type="NCBI Taxonomy" id="568783"/>
    <lineage>
        <taxon>Bacteria</taxon>
        <taxon>Pseudomonadati</taxon>
        <taxon>Pseudomonadota</taxon>
        <taxon>Betaproteobacteria</taxon>
        <taxon>Burkholderiales</taxon>
        <taxon>Oxalobacteraceae</taxon>
        <taxon>Herbaspirillum</taxon>
    </lineage>
</organism>
<feature type="signal peptide" evidence="1">
    <location>
        <begin position="1"/>
        <end position="19"/>
    </location>
</feature>
<evidence type="ECO:0000313" key="2">
    <source>
        <dbReference type="EMBL" id="OWY31844.1"/>
    </source>
</evidence>
<keyword evidence="3" id="KW-1185">Reference proteome</keyword>
<gene>
    <name evidence="2" type="ORF">CEJ45_24135</name>
</gene>
<evidence type="ECO:0000313" key="3">
    <source>
        <dbReference type="Proteomes" id="UP000214747"/>
    </source>
</evidence>
<protein>
    <submittedName>
        <fullName evidence="2">NAD-GH domain containing protein</fullName>
    </submittedName>
</protein>
<name>A0A225SLB2_9BURK</name>
<dbReference type="AlphaFoldDB" id="A0A225SLB2"/>
<keyword evidence="1" id="KW-0732">Signal</keyword>
<dbReference type="EMBL" id="NJGV01000039">
    <property type="protein sequence ID" value="OWY31844.1"/>
    <property type="molecule type" value="Genomic_DNA"/>
</dbReference>
<sequence>MIKTIAVGLTLLMTLAACTTPVERTSTGDIPAARVYIKSMTEQAAGLSQITFTRAAGLLNNDMLELAINDVVLAQIAGGEHLSIWLKPGSYDFSIKRVSSLGSNAGPTTDKLTVQVAQGGRYQVQVSTELRGLTLQLAK</sequence>
<accession>A0A225SLB2</accession>
<reference evidence="2 3" key="1">
    <citation type="journal article" date="2010" name="Int. J. Syst. Evol. Microbiol.">
        <title>Reclassification of Herbaspirillum putei as a later heterotypic synonym of Herbaspirillum huttiense, with the description of H. huttiense subsp. huttiense subsp. nov. and H. huttiense subsp. putei subsp. nov., comb. nov., and description of Herbaspirillum aquaticum sp. nov.</title>
        <authorList>
            <person name="Dobritsa A.P."/>
            <person name="Reddy M.C."/>
            <person name="Samadpour M."/>
        </authorList>
    </citation>
    <scope>NUCLEOTIDE SEQUENCE [LARGE SCALE GENOMIC DNA]</scope>
    <source>
        <strain evidence="2 3">IEH 4430</strain>
    </source>
</reference>
<comment type="caution">
    <text evidence="2">The sequence shown here is derived from an EMBL/GenBank/DDBJ whole genome shotgun (WGS) entry which is preliminary data.</text>
</comment>